<reference evidence="4" key="1">
    <citation type="submission" date="2023-06" db="EMBL/GenBank/DDBJ databases">
        <title>Male Hemibagrus guttatus genome.</title>
        <authorList>
            <person name="Bian C."/>
        </authorList>
    </citation>
    <scope>NUCLEOTIDE SEQUENCE</scope>
    <source>
        <strain evidence="4">Male_cb2023</strain>
        <tissue evidence="4">Muscle</tissue>
    </source>
</reference>
<evidence type="ECO:0000313" key="4">
    <source>
        <dbReference type="EMBL" id="KAK3557256.1"/>
    </source>
</evidence>
<feature type="compositionally biased region" description="Basic and acidic residues" evidence="1">
    <location>
        <begin position="172"/>
        <end position="183"/>
    </location>
</feature>
<evidence type="ECO:0000256" key="2">
    <source>
        <dbReference type="SAM" id="Phobius"/>
    </source>
</evidence>
<dbReference type="PANTHER" id="PTHR21377:SF0">
    <property type="entry name" value="PROTEIN FAM210B, MITOCHONDRIAL"/>
    <property type="match status" value="1"/>
</dbReference>
<sequence length="291" mass="32057">MFVCRGSRSVFASSFSLHNLAGSVQVATNIQQDALWSLHNSSIISGSQVRNRGADSVYHLRLLNGMLQDESGNSNTYKYMSRSWTAYKSISRLDFILPFSWRSKGGNTTDLLNSPKSLFCPYSQTCIIRSSTCDLLSSALPNASKQKEADWTKREPSTEVKKVPLSKSPRGGAEKPDPEEKQNKTKQLKKVFQEYGAVGVSFHIGISLISLGIFYIAVSSGINMTDLLCKLGFSEAVVQSKMAAGTSTFVLAYAVHKLFAPVRISITLVSVPLIVRYLRKTGLFKSLPPRL</sequence>
<evidence type="ECO:0000256" key="1">
    <source>
        <dbReference type="SAM" id="MobiDB-lite"/>
    </source>
</evidence>
<accession>A0AAE0VEI1</accession>
<organism evidence="4 5">
    <name type="scientific">Hemibagrus guttatus</name>
    <dbReference type="NCBI Taxonomy" id="175788"/>
    <lineage>
        <taxon>Eukaryota</taxon>
        <taxon>Metazoa</taxon>
        <taxon>Chordata</taxon>
        <taxon>Craniata</taxon>
        <taxon>Vertebrata</taxon>
        <taxon>Euteleostomi</taxon>
        <taxon>Actinopterygii</taxon>
        <taxon>Neopterygii</taxon>
        <taxon>Teleostei</taxon>
        <taxon>Ostariophysi</taxon>
        <taxon>Siluriformes</taxon>
        <taxon>Bagridae</taxon>
        <taxon>Hemibagrus</taxon>
    </lineage>
</organism>
<gene>
    <name evidence="4" type="ORF">QTP70_026080</name>
</gene>
<keyword evidence="5" id="KW-1185">Reference proteome</keyword>
<comment type="caution">
    <text evidence="4">The sequence shown here is derived from an EMBL/GenBank/DDBJ whole genome shotgun (WGS) entry which is preliminary data.</text>
</comment>
<dbReference type="InterPro" id="IPR045866">
    <property type="entry name" value="FAM210A/B-like"/>
</dbReference>
<keyword evidence="2" id="KW-0812">Transmembrane</keyword>
<dbReference type="Pfam" id="PF06916">
    <property type="entry name" value="FAM210A-B_dom"/>
    <property type="match status" value="1"/>
</dbReference>
<feature type="region of interest" description="Disordered" evidence="1">
    <location>
        <begin position="146"/>
        <end position="185"/>
    </location>
</feature>
<feature type="domain" description="DUF1279" evidence="3">
    <location>
        <begin position="187"/>
        <end position="273"/>
    </location>
</feature>
<dbReference type="PANTHER" id="PTHR21377">
    <property type="entry name" value="PROTEIN FAM210B, MITOCHONDRIAL"/>
    <property type="match status" value="1"/>
</dbReference>
<proteinExistence type="predicted"/>
<dbReference type="GO" id="GO:0005739">
    <property type="term" value="C:mitochondrion"/>
    <property type="evidence" value="ECO:0007669"/>
    <property type="project" value="TreeGrafter"/>
</dbReference>
<name>A0AAE0VEI1_9TELE</name>
<keyword evidence="2" id="KW-0472">Membrane</keyword>
<feature type="transmembrane region" description="Helical" evidence="2">
    <location>
        <begin position="195"/>
        <end position="218"/>
    </location>
</feature>
<dbReference type="EMBL" id="JAUCMX010000001">
    <property type="protein sequence ID" value="KAK3557256.1"/>
    <property type="molecule type" value="Genomic_DNA"/>
</dbReference>
<dbReference type="AlphaFoldDB" id="A0AAE0VEI1"/>
<feature type="compositionally biased region" description="Basic and acidic residues" evidence="1">
    <location>
        <begin position="146"/>
        <end position="162"/>
    </location>
</feature>
<evidence type="ECO:0000313" key="5">
    <source>
        <dbReference type="Proteomes" id="UP001274896"/>
    </source>
</evidence>
<evidence type="ECO:0000259" key="3">
    <source>
        <dbReference type="Pfam" id="PF06916"/>
    </source>
</evidence>
<dbReference type="Proteomes" id="UP001274896">
    <property type="component" value="Unassembled WGS sequence"/>
</dbReference>
<dbReference type="InterPro" id="IPR009688">
    <property type="entry name" value="FAM210A/B-like_dom"/>
</dbReference>
<protein>
    <recommendedName>
        <fullName evidence="3">DUF1279 domain-containing protein</fullName>
    </recommendedName>
</protein>
<keyword evidence="2" id="KW-1133">Transmembrane helix</keyword>
<feature type="transmembrane region" description="Helical" evidence="2">
    <location>
        <begin position="258"/>
        <end position="278"/>
    </location>
</feature>